<evidence type="ECO:0000313" key="5">
    <source>
        <dbReference type="Proteomes" id="UP000095282"/>
    </source>
</evidence>
<feature type="region of interest" description="Disordered" evidence="2">
    <location>
        <begin position="596"/>
        <end position="619"/>
    </location>
</feature>
<feature type="transmembrane region" description="Helical" evidence="3">
    <location>
        <begin position="564"/>
        <end position="588"/>
    </location>
</feature>
<evidence type="ECO:0000313" key="6">
    <source>
        <dbReference type="WBParaSite" id="Csp11.Scaffold630.g19575.t1"/>
    </source>
</evidence>
<dbReference type="STRING" id="1561998.A0A1I7UUU8"/>
<evidence type="ECO:0000256" key="2">
    <source>
        <dbReference type="SAM" id="MobiDB-lite"/>
    </source>
</evidence>
<dbReference type="PANTHER" id="PTHR32525">
    <property type="entry name" value="PROTEIN-TYROSINE-PHOSPHATASE"/>
    <property type="match status" value="1"/>
</dbReference>
<dbReference type="Proteomes" id="UP000095282">
    <property type="component" value="Unplaced"/>
</dbReference>
<dbReference type="PANTHER" id="PTHR32525:SF0">
    <property type="entry name" value="DOMAIN OF UNKNOWN FUNCTION WSN DOMAIN-CONTAINING PROTEIN-RELATED"/>
    <property type="match status" value="1"/>
</dbReference>
<evidence type="ECO:0000256" key="1">
    <source>
        <dbReference type="SAM" id="Coils"/>
    </source>
</evidence>
<evidence type="ECO:0000259" key="4">
    <source>
        <dbReference type="SMART" id="SM00453"/>
    </source>
</evidence>
<reference evidence="6" key="1">
    <citation type="submission" date="2016-11" db="UniProtKB">
        <authorList>
            <consortium name="WormBaseParasite"/>
        </authorList>
    </citation>
    <scope>IDENTIFICATION</scope>
</reference>
<sequence length="619" mass="69229">MSSLARVLNGIHIQQALINGTIPPEKLVAELLNLGSTTFKDIESVDIEEVEKLAESMNGLHSMIQDDSEVEWLERRPEMWPILQTAPHFGDIRSFNYRHPWTRVRAYSEILDVAALGNDDYMKELKAFKANIAEEQNREKLAEKITNLFNAILELRKTDLADAEIKTKISWIVSVLEEFVTIDLAPYEAAKYQQLRQGDVAFSSLATIWALLSPQKSVLPVSQDKPIIESITGLLGNLSTVATSVTISAIRDCRIMCHLFVSSSNRNETAKLEYTYGFPNGVSDLEMMISKDLTNKWINKTTKGNAGKLAKALSQLANLTENLKSIDQSMRLGSSDSNGVSDYCQELASLASIANQTDLVAKHISEIASFNIPNDLSPSNGEKIDALLAAIDGLRGTLYSIDEMIKLVRIHKDSNSFAKMLEIFKKSSLEEIRTGAEVKRFIETAEKRMSAMYHLHYHHLADKIDGIAANYTEINAYFTGLAPFFDKIQEMKKIEGAESLKGVLDQIKEFRSKRRYEISSDLFLNLADLKNQTKKLEELIEKTKGFKSLETDELMSKRSIEKEAVYVLIALGAAIGIGLLATGAFFLYRKLLKDKKKQPTGNKGSGSQGTPKKKEEKKN</sequence>
<protein>
    <submittedName>
        <fullName evidence="6">WSN domain-containing protein</fullName>
    </submittedName>
</protein>
<feature type="domain" description="Domain of unknown function WSN" evidence="4">
    <location>
        <begin position="1"/>
        <end position="63"/>
    </location>
</feature>
<dbReference type="WBParaSite" id="Csp11.Scaffold630.g19575.t1">
    <property type="protein sequence ID" value="Csp11.Scaffold630.g19575.t1"/>
    <property type="gene ID" value="Csp11.Scaffold630.g19575"/>
</dbReference>
<keyword evidence="5" id="KW-1185">Reference proteome</keyword>
<keyword evidence="3" id="KW-1133">Transmembrane helix</keyword>
<keyword evidence="3" id="KW-0472">Membrane</keyword>
<organism evidence="5 6">
    <name type="scientific">Caenorhabditis tropicalis</name>
    <dbReference type="NCBI Taxonomy" id="1561998"/>
    <lineage>
        <taxon>Eukaryota</taxon>
        <taxon>Metazoa</taxon>
        <taxon>Ecdysozoa</taxon>
        <taxon>Nematoda</taxon>
        <taxon>Chromadorea</taxon>
        <taxon>Rhabditida</taxon>
        <taxon>Rhabditina</taxon>
        <taxon>Rhabditomorpha</taxon>
        <taxon>Rhabditoidea</taxon>
        <taxon>Rhabditidae</taxon>
        <taxon>Peloderinae</taxon>
        <taxon>Caenorhabditis</taxon>
    </lineage>
</organism>
<name>A0A1I7UUU8_9PELO</name>
<dbReference type="InterPro" id="IPR003125">
    <property type="entry name" value="WSN"/>
</dbReference>
<dbReference type="Pfam" id="PF02206">
    <property type="entry name" value="WSN"/>
    <property type="match status" value="1"/>
</dbReference>
<accession>A0A1I7UUU8</accession>
<dbReference type="AlphaFoldDB" id="A0A1I7UUU8"/>
<feature type="coiled-coil region" evidence="1">
    <location>
        <begin position="118"/>
        <end position="158"/>
    </location>
</feature>
<dbReference type="SMART" id="SM00453">
    <property type="entry name" value="WSN"/>
    <property type="match status" value="1"/>
</dbReference>
<keyword evidence="3" id="KW-0812">Transmembrane</keyword>
<keyword evidence="1" id="KW-0175">Coiled coil</keyword>
<evidence type="ECO:0000256" key="3">
    <source>
        <dbReference type="SAM" id="Phobius"/>
    </source>
</evidence>
<proteinExistence type="predicted"/>